<dbReference type="EMBL" id="FMYM01000002">
    <property type="protein sequence ID" value="SDB87730.1"/>
    <property type="molecule type" value="Genomic_DNA"/>
</dbReference>
<evidence type="ECO:0000256" key="6">
    <source>
        <dbReference type="ARBA" id="ARBA00023136"/>
    </source>
</evidence>
<dbReference type="InterPro" id="IPR043149">
    <property type="entry name" value="TagF_N"/>
</dbReference>
<dbReference type="InterPro" id="IPR029044">
    <property type="entry name" value="Nucleotide-diphossugar_trans"/>
</dbReference>
<organism evidence="8 9">
    <name type="scientific">Shouchella lonarensis</name>
    <dbReference type="NCBI Taxonomy" id="1464122"/>
    <lineage>
        <taxon>Bacteria</taxon>
        <taxon>Bacillati</taxon>
        <taxon>Bacillota</taxon>
        <taxon>Bacilli</taxon>
        <taxon>Bacillales</taxon>
        <taxon>Bacillaceae</taxon>
        <taxon>Shouchella</taxon>
    </lineage>
</organism>
<dbReference type="InterPro" id="IPR007554">
    <property type="entry name" value="Glycerophosphate_synth"/>
</dbReference>
<dbReference type="GO" id="GO:0005886">
    <property type="term" value="C:plasma membrane"/>
    <property type="evidence" value="ECO:0007669"/>
    <property type="project" value="UniProtKB-SubCell"/>
</dbReference>
<evidence type="ECO:0000256" key="5">
    <source>
        <dbReference type="ARBA" id="ARBA00022944"/>
    </source>
</evidence>
<dbReference type="Pfam" id="PF00535">
    <property type="entry name" value="Glycos_transf_2"/>
    <property type="match status" value="1"/>
</dbReference>
<evidence type="ECO:0000256" key="1">
    <source>
        <dbReference type="ARBA" id="ARBA00004202"/>
    </source>
</evidence>
<dbReference type="STRING" id="1464122.SAMN05421737_102218"/>
<evidence type="ECO:0000259" key="7">
    <source>
        <dbReference type="Pfam" id="PF00535"/>
    </source>
</evidence>
<dbReference type="InterPro" id="IPR001173">
    <property type="entry name" value="Glyco_trans_2-like"/>
</dbReference>
<comment type="similarity">
    <text evidence="2">Belongs to the CDP-glycerol glycerophosphotransferase family.</text>
</comment>
<dbReference type="AlphaFoldDB" id="A0A1G6H093"/>
<dbReference type="SUPFAM" id="SSF53448">
    <property type="entry name" value="Nucleotide-diphospho-sugar transferases"/>
    <property type="match status" value="1"/>
</dbReference>
<comment type="subcellular location">
    <subcellularLocation>
        <location evidence="1">Cell membrane</location>
        <topology evidence="1">Peripheral membrane protein</topology>
    </subcellularLocation>
</comment>
<protein>
    <submittedName>
        <fullName evidence="8">CDP-glycerol glycerophosphotransferase</fullName>
    </submittedName>
</protein>
<dbReference type="GO" id="GO:0019350">
    <property type="term" value="P:teichoic acid biosynthetic process"/>
    <property type="evidence" value="ECO:0007669"/>
    <property type="project" value="UniProtKB-KW"/>
</dbReference>
<gene>
    <name evidence="8" type="ORF">SAMN05421737_102218</name>
</gene>
<dbReference type="Proteomes" id="UP000242662">
    <property type="component" value="Unassembled WGS sequence"/>
</dbReference>
<evidence type="ECO:0000313" key="8">
    <source>
        <dbReference type="EMBL" id="SDB87730.1"/>
    </source>
</evidence>
<evidence type="ECO:0000256" key="2">
    <source>
        <dbReference type="ARBA" id="ARBA00010488"/>
    </source>
</evidence>
<dbReference type="SUPFAM" id="SSF53756">
    <property type="entry name" value="UDP-Glycosyltransferase/glycogen phosphorylase"/>
    <property type="match status" value="1"/>
</dbReference>
<reference evidence="9" key="1">
    <citation type="submission" date="2016-09" db="EMBL/GenBank/DDBJ databases">
        <authorList>
            <person name="Varghese N."/>
            <person name="Submissions S."/>
        </authorList>
    </citation>
    <scope>NUCLEOTIDE SEQUENCE [LARGE SCALE GENOMIC DNA]</scope>
    <source>
        <strain evidence="9">25nlg</strain>
    </source>
</reference>
<keyword evidence="4 8" id="KW-0808">Transferase</keyword>
<feature type="domain" description="Glycosyltransferase 2-like" evidence="7">
    <location>
        <begin position="5"/>
        <end position="102"/>
    </location>
</feature>
<keyword evidence="9" id="KW-1185">Reference proteome</keyword>
<dbReference type="Gene3D" id="3.40.50.12580">
    <property type="match status" value="1"/>
</dbReference>
<keyword evidence="5" id="KW-0777">Teichoic acid biosynthesis</keyword>
<dbReference type="RefSeq" id="WP_090774790.1">
    <property type="nucleotide sequence ID" value="NZ_FMYM01000002.1"/>
</dbReference>
<accession>A0A1G6H093</accession>
<evidence type="ECO:0000313" key="9">
    <source>
        <dbReference type="Proteomes" id="UP000242662"/>
    </source>
</evidence>
<evidence type="ECO:0000256" key="4">
    <source>
        <dbReference type="ARBA" id="ARBA00022679"/>
    </source>
</evidence>
<dbReference type="CDD" id="cd00761">
    <property type="entry name" value="Glyco_tranf_GTA_type"/>
    <property type="match status" value="1"/>
</dbReference>
<keyword evidence="6" id="KW-0472">Membrane</keyword>
<evidence type="ECO:0000256" key="3">
    <source>
        <dbReference type="ARBA" id="ARBA00022475"/>
    </source>
</evidence>
<dbReference type="PANTHER" id="PTHR37316:SF3">
    <property type="entry name" value="TEICHOIC ACID GLYCEROL-PHOSPHATE TRANSFERASE"/>
    <property type="match status" value="1"/>
</dbReference>
<dbReference type="Gene3D" id="3.90.550.10">
    <property type="entry name" value="Spore Coat Polysaccharide Biosynthesis Protein SpsA, Chain A"/>
    <property type="match status" value="1"/>
</dbReference>
<keyword evidence="3" id="KW-1003">Cell membrane</keyword>
<dbReference type="InterPro" id="IPR043148">
    <property type="entry name" value="TagF_C"/>
</dbReference>
<dbReference type="Gene3D" id="3.40.50.11820">
    <property type="match status" value="1"/>
</dbReference>
<sequence>MVKFSVIVTVYNKQDYIERCLISYAKQDYKHKQLIIVDNGSTDDSLRIIKETIQTHEIHDVALVTCDVSKNVSVSRNAGLEKVTGDWCLFLDGDDYIQEHALRLWGVLAEMTDSPIMMSRMQKSHNVKPLEELNLRTSRWTAENLVKAMKRHSVAGVLYRKDFIDCFELSFKESRHYYADDGFTIDALKVASQVSYINLPLYIKGECYDPIQQPSLNIEPFSNKIEEWLRFFKQVMEDGCLEKNGWLRTELEEWFLKVYFQELADYRNHVLFKQYFTQIQSGLALVREDTIRKRGWLGRKQIATHLKGSQASACKWIDRRLNANQWRNGFKSRTKLYQQISRVWFHRRPLKKKRVLFESFGGKTYACNPRYIYEELQKNDDSYECIWAFNQPKDKDIPGKHRKVKRLSLKYYYYAATSQYWVMNARKEKTLDKRADTIYVQTWHGTPLKRLAADMKEVKMPGTSTTAYKRNFYEETQSWDYLISPNMYSSKIFRRAFNFTKEMLDIGYPRNDLFYDPAKTDMSNIQRLKQRLNIPSNKKVVLYAPTWRDDEFYARGRYKFEVKLDLREMQARFADEYVVLLRMHYLIADNLDVDGLEGFVYNVSDYDDIAELYLISDVLITDYSSVFFDYANLKRPIVFYTYDLDKYRDDLRGFYIDFAAEAPGPLLETSEQVMDALENIESVSAEFEQKRDDFYNQYCHLDNGQASRHVVERVFKK</sequence>
<dbReference type="GO" id="GO:0047355">
    <property type="term" value="F:CDP-glycerol glycerophosphotransferase activity"/>
    <property type="evidence" value="ECO:0007669"/>
    <property type="project" value="InterPro"/>
</dbReference>
<dbReference type="Pfam" id="PF04464">
    <property type="entry name" value="Glyphos_transf"/>
    <property type="match status" value="1"/>
</dbReference>
<dbReference type="OrthoDB" id="9811865at2"/>
<proteinExistence type="inferred from homology"/>
<dbReference type="PANTHER" id="PTHR37316">
    <property type="entry name" value="TEICHOIC ACID GLYCEROL-PHOSPHATE PRIMASE"/>
    <property type="match status" value="1"/>
</dbReference>
<dbReference type="InterPro" id="IPR051612">
    <property type="entry name" value="Teichoic_Acid_Biosynth"/>
</dbReference>
<name>A0A1G6H093_9BACI</name>